<dbReference type="InterPro" id="IPR036388">
    <property type="entry name" value="WH-like_DNA-bd_sf"/>
</dbReference>
<evidence type="ECO:0000313" key="8">
    <source>
        <dbReference type="Proteomes" id="UP001186944"/>
    </source>
</evidence>
<evidence type="ECO:0000256" key="4">
    <source>
        <dbReference type="SAM" id="MobiDB-lite"/>
    </source>
</evidence>
<dbReference type="Gene3D" id="1.10.10.10">
    <property type="entry name" value="Winged helix-like DNA-binding domain superfamily/Winged helix DNA-binding domain"/>
    <property type="match status" value="1"/>
</dbReference>
<dbReference type="PANTHER" id="PTHR11849:SF190">
    <property type="entry name" value="ETS-DOMAIN PROTEIN"/>
    <property type="match status" value="1"/>
</dbReference>
<keyword evidence="2 3" id="KW-0238">DNA-binding</keyword>
<dbReference type="Pfam" id="PF00178">
    <property type="entry name" value="Ets"/>
    <property type="match status" value="1"/>
</dbReference>
<dbReference type="GO" id="GO:0043565">
    <property type="term" value="F:sequence-specific DNA binding"/>
    <property type="evidence" value="ECO:0007669"/>
    <property type="project" value="InterPro"/>
</dbReference>
<protein>
    <submittedName>
        <fullName evidence="7">Uncharacterized protein</fullName>
    </submittedName>
</protein>
<feature type="region of interest" description="Disordered" evidence="4">
    <location>
        <begin position="307"/>
        <end position="362"/>
    </location>
</feature>
<dbReference type="AlphaFoldDB" id="A0AA88YJQ0"/>
<gene>
    <name evidence="7" type="ORF">FSP39_015387</name>
</gene>
<dbReference type="PANTHER" id="PTHR11849">
    <property type="entry name" value="ETS"/>
    <property type="match status" value="1"/>
</dbReference>
<evidence type="ECO:0000256" key="3">
    <source>
        <dbReference type="RuleBase" id="RU004019"/>
    </source>
</evidence>
<evidence type="ECO:0000259" key="6">
    <source>
        <dbReference type="PROSITE" id="PS51433"/>
    </source>
</evidence>
<comment type="caution">
    <text evidence="7">The sequence shown here is derived from an EMBL/GenBank/DDBJ whole genome shotgun (WGS) entry which is preliminary data.</text>
</comment>
<dbReference type="InterPro" id="IPR013761">
    <property type="entry name" value="SAM/pointed_sf"/>
</dbReference>
<dbReference type="PROSITE" id="PS50061">
    <property type="entry name" value="ETS_DOMAIN_3"/>
    <property type="match status" value="1"/>
</dbReference>
<dbReference type="InterPro" id="IPR003118">
    <property type="entry name" value="Pointed_dom"/>
</dbReference>
<accession>A0AA88YJQ0</accession>
<dbReference type="PROSITE" id="PS51433">
    <property type="entry name" value="PNT"/>
    <property type="match status" value="1"/>
</dbReference>
<dbReference type="InterPro" id="IPR036390">
    <property type="entry name" value="WH_DNA-bd_sf"/>
</dbReference>
<dbReference type="InterPro" id="IPR046328">
    <property type="entry name" value="ETS_fam"/>
</dbReference>
<name>A0AA88YJQ0_PINIB</name>
<dbReference type="Gene3D" id="1.10.150.50">
    <property type="entry name" value="Transcription Factor, Ets-1"/>
    <property type="match status" value="1"/>
</dbReference>
<dbReference type="GO" id="GO:0000981">
    <property type="term" value="F:DNA-binding transcription factor activity, RNA polymerase II-specific"/>
    <property type="evidence" value="ECO:0007669"/>
    <property type="project" value="TreeGrafter"/>
</dbReference>
<keyword evidence="8" id="KW-1185">Reference proteome</keyword>
<comment type="subcellular location">
    <subcellularLocation>
        <location evidence="3">Nucleus</location>
    </subcellularLocation>
</comment>
<dbReference type="Proteomes" id="UP001186944">
    <property type="component" value="Unassembled WGS sequence"/>
</dbReference>
<reference evidence="7" key="1">
    <citation type="submission" date="2019-08" db="EMBL/GenBank/DDBJ databases">
        <title>The improved chromosome-level genome for the pearl oyster Pinctada fucata martensii using PacBio sequencing and Hi-C.</title>
        <authorList>
            <person name="Zheng Z."/>
        </authorList>
    </citation>
    <scope>NUCLEOTIDE SEQUENCE</scope>
    <source>
        <strain evidence="7">ZZ-2019</strain>
        <tissue evidence="7">Adductor muscle</tissue>
    </source>
</reference>
<organism evidence="7 8">
    <name type="scientific">Pinctada imbricata</name>
    <name type="common">Atlantic pearl-oyster</name>
    <name type="synonym">Pinctada martensii</name>
    <dbReference type="NCBI Taxonomy" id="66713"/>
    <lineage>
        <taxon>Eukaryota</taxon>
        <taxon>Metazoa</taxon>
        <taxon>Spiralia</taxon>
        <taxon>Lophotrochozoa</taxon>
        <taxon>Mollusca</taxon>
        <taxon>Bivalvia</taxon>
        <taxon>Autobranchia</taxon>
        <taxon>Pteriomorphia</taxon>
        <taxon>Pterioida</taxon>
        <taxon>Pterioidea</taxon>
        <taxon>Pteriidae</taxon>
        <taxon>Pinctada</taxon>
    </lineage>
</organism>
<proteinExistence type="inferred from homology"/>
<dbReference type="SUPFAM" id="SSF47769">
    <property type="entry name" value="SAM/Pointed domain"/>
    <property type="match status" value="1"/>
</dbReference>
<dbReference type="GO" id="GO:0030154">
    <property type="term" value="P:cell differentiation"/>
    <property type="evidence" value="ECO:0007669"/>
    <property type="project" value="TreeGrafter"/>
</dbReference>
<dbReference type="EMBL" id="VSWD01000005">
    <property type="protein sequence ID" value="KAK3102971.1"/>
    <property type="molecule type" value="Genomic_DNA"/>
</dbReference>
<dbReference type="SMART" id="SM00251">
    <property type="entry name" value="SAM_PNT"/>
    <property type="match status" value="1"/>
</dbReference>
<dbReference type="Pfam" id="PF02198">
    <property type="entry name" value="SAM_PNT"/>
    <property type="match status" value="1"/>
</dbReference>
<dbReference type="SMART" id="SM00413">
    <property type="entry name" value="ETS"/>
    <property type="match status" value="1"/>
</dbReference>
<evidence type="ECO:0000259" key="5">
    <source>
        <dbReference type="PROSITE" id="PS50061"/>
    </source>
</evidence>
<dbReference type="InterPro" id="IPR000418">
    <property type="entry name" value="Ets_dom"/>
</dbReference>
<comment type="similarity">
    <text evidence="1 3">Belongs to the ETS family.</text>
</comment>
<evidence type="ECO:0000256" key="2">
    <source>
        <dbReference type="ARBA" id="ARBA00023125"/>
    </source>
</evidence>
<dbReference type="PRINTS" id="PR00454">
    <property type="entry name" value="ETSDOMAIN"/>
</dbReference>
<dbReference type="GO" id="GO:0005634">
    <property type="term" value="C:nucleus"/>
    <property type="evidence" value="ECO:0007669"/>
    <property type="project" value="UniProtKB-SubCell"/>
</dbReference>
<evidence type="ECO:0000313" key="7">
    <source>
        <dbReference type="EMBL" id="KAK3102971.1"/>
    </source>
</evidence>
<dbReference type="SUPFAM" id="SSF46785">
    <property type="entry name" value="Winged helix' DNA-binding domain"/>
    <property type="match status" value="1"/>
</dbReference>
<keyword evidence="3" id="KW-0539">Nucleus</keyword>
<feature type="domain" description="PNT" evidence="6">
    <location>
        <begin position="111"/>
        <end position="198"/>
    </location>
</feature>
<evidence type="ECO:0000256" key="1">
    <source>
        <dbReference type="ARBA" id="ARBA00005562"/>
    </source>
</evidence>
<sequence>MECIMRTTRGIMEPISYKYVVKHESFLDEEQLSIFRSALNDIDFIEEDNSFCTDDLDLSDWESENSTLSSDDIIDMASVCVPQSIPETLSNDISDSEMSFYPEGDMKPCMQEILSPVQTDMLSWTQQHPFNWNTIQVLDWIYYVAEALGMDVAELRGESFQNINGQQLCRMSKEDFCNKDQKYGSQFHENLTKLITDSTFIEPSPVDYSADCGGQFAELVSALTNNDEEIHKMLDKNIEILERKVNPTNGCQSYNILGAWYDIDDSMDFPMDPSADSGYISGDSCDGHSIPDCITDSPVFSEAEEAAFPVTVESPNPEAPNPVKKKSRKRNSSSISTDSGVGDGEEGSERKKGNRGRKVGQSSKGNHLWEFIRDLLKNSNFNPTLLRWEDKEAGVFRFVQSEAVAQMWGRQKNNTTMTYEKLSRAMRFCRTAGYFADVPKNGKFPKKLCFKFGPKAFGWRDMYYYKRGILDRVDGRRLVYKFGPNSHGWKE</sequence>
<feature type="domain" description="ETS" evidence="5">
    <location>
        <begin position="366"/>
        <end position="428"/>
    </location>
</feature>